<sequence length="508" mass="59266">MARKNQLADLRRLIALPPRDMRRQVSRYIYEDPNTVLRLLFRLIRTEKFTSQKKDNILTLTKFILDRHSPRPLPEWLINELKKVLTTENISDLDKAIILSAFEPEDLLESLEGFEDFVEEFTDFRDSFEDFIVDQIRSNPSKLYDIHKVIIEKSKPEGLLGMIEDLAGSEEPEVLCFLEHLTYHHDSEVSLSALRAIEMASTQDAINILYSVSCLNPLMKDEAERSYISLMQEIPLPPEDISFITDLSRGGKNKYVDLWVSLIDGNGSMSAFIGRKFGRNNYFFASILMKLKVGIKDTIILTNLTKEGYEDIKREYFSELSYYPVKEDYLLKLIKHFMKKGFSNGFAIPLDTVILKNILGWQNIEPVEYMLETTDYKPLSYHPKDMFQFPFETWWMHEDSIYRLLKPYKGKQTCDIPDSLFHKIAEIFLDYARREAVPMCELCSDIIRNSSYNRRTRLRRLFLTIRNEILNPPETILQSTFLNFGVVATIDHVLHNLALGVDTSEMIE</sequence>
<gene>
    <name evidence="1" type="ORF">MNBD_NITROSPIRAE02-1118</name>
</gene>
<proteinExistence type="predicted"/>
<accession>A0A3B1CWG2</accession>
<dbReference type="AlphaFoldDB" id="A0A3B1CWG2"/>
<reference evidence="1" key="1">
    <citation type="submission" date="2018-06" db="EMBL/GenBank/DDBJ databases">
        <authorList>
            <person name="Zhirakovskaya E."/>
        </authorList>
    </citation>
    <scope>NUCLEOTIDE SEQUENCE</scope>
</reference>
<name>A0A3B1CWG2_9ZZZZ</name>
<evidence type="ECO:0000313" key="1">
    <source>
        <dbReference type="EMBL" id="VAX28224.1"/>
    </source>
</evidence>
<organism evidence="1">
    <name type="scientific">hydrothermal vent metagenome</name>
    <dbReference type="NCBI Taxonomy" id="652676"/>
    <lineage>
        <taxon>unclassified sequences</taxon>
        <taxon>metagenomes</taxon>
        <taxon>ecological metagenomes</taxon>
    </lineage>
</organism>
<protein>
    <submittedName>
        <fullName evidence="1">Uncharacterized protein</fullName>
    </submittedName>
</protein>
<dbReference type="EMBL" id="UOGH01000079">
    <property type="protein sequence ID" value="VAX28224.1"/>
    <property type="molecule type" value="Genomic_DNA"/>
</dbReference>